<dbReference type="Gene3D" id="1.10.287.90">
    <property type="match status" value="1"/>
</dbReference>
<feature type="domain" description="Cytochrome oxidase subunit II transmembrane region profile" evidence="17">
    <location>
        <begin position="159"/>
        <end position="274"/>
    </location>
</feature>
<evidence type="ECO:0000259" key="17">
    <source>
        <dbReference type="PROSITE" id="PS50999"/>
    </source>
</evidence>
<dbReference type="GO" id="GO:0005507">
    <property type="term" value="F:copper ion binding"/>
    <property type="evidence" value="ECO:0007669"/>
    <property type="project" value="InterPro"/>
</dbReference>
<dbReference type="PANTHER" id="PTHR22888">
    <property type="entry name" value="CYTOCHROME C OXIDASE, SUBUNIT II"/>
    <property type="match status" value="1"/>
</dbReference>
<evidence type="ECO:0000256" key="2">
    <source>
        <dbReference type="ARBA" id="ARBA00004448"/>
    </source>
</evidence>
<evidence type="ECO:0000256" key="12">
    <source>
        <dbReference type="ARBA" id="ARBA00031389"/>
    </source>
</evidence>
<evidence type="ECO:0000256" key="14">
    <source>
        <dbReference type="SAM" id="MobiDB-lite"/>
    </source>
</evidence>
<proteinExistence type="inferred from homology"/>
<evidence type="ECO:0000259" key="16">
    <source>
        <dbReference type="PROSITE" id="PS50857"/>
    </source>
</evidence>
<dbReference type="PANTHER" id="PTHR22888:SF9">
    <property type="entry name" value="CYTOCHROME C OXIDASE SUBUNIT 2"/>
    <property type="match status" value="1"/>
</dbReference>
<name>A0A0A9WAZ4_LYGHE</name>
<comment type="catalytic activity">
    <reaction evidence="13">
        <text>4 Fe(II)-[cytochrome c] + O2 + 8 H(+)(in) = 4 Fe(III)-[cytochrome c] + 2 H2O + 4 H(+)(out)</text>
        <dbReference type="Rhea" id="RHEA:11436"/>
        <dbReference type="Rhea" id="RHEA-COMP:10350"/>
        <dbReference type="Rhea" id="RHEA-COMP:14399"/>
        <dbReference type="ChEBI" id="CHEBI:15377"/>
        <dbReference type="ChEBI" id="CHEBI:15378"/>
        <dbReference type="ChEBI" id="CHEBI:15379"/>
        <dbReference type="ChEBI" id="CHEBI:29033"/>
        <dbReference type="ChEBI" id="CHEBI:29034"/>
        <dbReference type="EC" id="7.1.1.9"/>
    </reaction>
    <physiologicalReaction direction="left-to-right" evidence="13">
        <dbReference type="Rhea" id="RHEA:11437"/>
    </physiologicalReaction>
</comment>
<evidence type="ECO:0000256" key="10">
    <source>
        <dbReference type="ARBA" id="ARBA00023128"/>
    </source>
</evidence>
<comment type="cofactor">
    <cofactor evidence="1">
        <name>Cu cation</name>
        <dbReference type="ChEBI" id="CHEBI:23378"/>
    </cofactor>
</comment>
<accession>A0A0A9WAZ4</accession>
<comment type="similarity">
    <text evidence="3">Belongs to the cytochrome c oxidase subunit 2 family.</text>
</comment>
<dbReference type="PRINTS" id="PR01166">
    <property type="entry name" value="CYCOXIDASEII"/>
</dbReference>
<feature type="non-terminal residue" evidence="18">
    <location>
        <position position="292"/>
    </location>
</feature>
<keyword evidence="7" id="KW-0999">Mitochondrion inner membrane</keyword>
<feature type="compositionally biased region" description="Polar residues" evidence="14">
    <location>
        <begin position="125"/>
        <end position="140"/>
    </location>
</feature>
<organism evidence="18">
    <name type="scientific">Lygus hesperus</name>
    <name type="common">Western plant bug</name>
    <dbReference type="NCBI Taxonomy" id="30085"/>
    <lineage>
        <taxon>Eukaryota</taxon>
        <taxon>Metazoa</taxon>
        <taxon>Ecdysozoa</taxon>
        <taxon>Arthropoda</taxon>
        <taxon>Hexapoda</taxon>
        <taxon>Insecta</taxon>
        <taxon>Pterygota</taxon>
        <taxon>Neoptera</taxon>
        <taxon>Paraneoptera</taxon>
        <taxon>Hemiptera</taxon>
        <taxon>Heteroptera</taxon>
        <taxon>Panheteroptera</taxon>
        <taxon>Cimicomorpha</taxon>
        <taxon>Miridae</taxon>
        <taxon>Mirini</taxon>
        <taxon>Lygus</taxon>
    </lineage>
</organism>
<reference evidence="18" key="1">
    <citation type="journal article" date="2014" name="PLoS ONE">
        <title>Transcriptome-Based Identification of ABC Transporters in the Western Tarnished Plant Bug Lygus hesperus.</title>
        <authorList>
            <person name="Hull J.J."/>
            <person name="Chaney K."/>
            <person name="Geib S.M."/>
            <person name="Fabrick J.A."/>
            <person name="Brent C.S."/>
            <person name="Walsh D."/>
            <person name="Lavine L.C."/>
        </authorList>
    </citation>
    <scope>NUCLEOTIDE SEQUENCE</scope>
</reference>
<dbReference type="InterPro" id="IPR036257">
    <property type="entry name" value="Cyt_c_oxidase_su2_TM_sf"/>
</dbReference>
<protein>
    <recommendedName>
        <fullName evidence="5">Cytochrome c oxidase subunit 2</fullName>
        <ecNumber evidence="4">7.1.1.9</ecNumber>
    </recommendedName>
    <alternativeName>
        <fullName evidence="12">Cytochrome c oxidase polypeptide II</fullName>
    </alternativeName>
</protein>
<keyword evidence="9" id="KW-0186">Copper</keyword>
<keyword evidence="11 15" id="KW-0472">Membrane</keyword>
<gene>
    <name evidence="18" type="primary">COX2</name>
    <name evidence="18" type="ORF">CM83_101996</name>
</gene>
<evidence type="ECO:0000256" key="7">
    <source>
        <dbReference type="ARBA" id="ARBA00022792"/>
    </source>
</evidence>
<evidence type="ECO:0000256" key="15">
    <source>
        <dbReference type="SAM" id="Phobius"/>
    </source>
</evidence>
<evidence type="ECO:0000256" key="6">
    <source>
        <dbReference type="ARBA" id="ARBA00022692"/>
    </source>
</evidence>
<evidence type="ECO:0000256" key="5">
    <source>
        <dbReference type="ARBA" id="ARBA00015946"/>
    </source>
</evidence>
<dbReference type="PROSITE" id="PS50857">
    <property type="entry name" value="COX2_CUA"/>
    <property type="match status" value="1"/>
</dbReference>
<dbReference type="EC" id="7.1.1.9" evidence="4"/>
<dbReference type="PROSITE" id="PS50999">
    <property type="entry name" value="COX2_TM"/>
    <property type="match status" value="1"/>
</dbReference>
<reference evidence="18" key="2">
    <citation type="submission" date="2014-07" db="EMBL/GenBank/DDBJ databases">
        <authorList>
            <person name="Hull J."/>
        </authorList>
    </citation>
    <scope>NUCLEOTIDE SEQUENCE</scope>
</reference>
<dbReference type="GO" id="GO:0005743">
    <property type="term" value="C:mitochondrial inner membrane"/>
    <property type="evidence" value="ECO:0007669"/>
    <property type="project" value="UniProtKB-SubCell"/>
</dbReference>
<sequence>NNHATERNRWTRWVDIQIQFPNMQTTHWLQPSISLPTDGAYRFIRVSRAFTTQLYVYQPNWLDLANKCMSGCSYIISNDRSMGMVSNTSNTSALLKIRPEVVTPVPGFLVIPSHPPRTELEKVKVSNSTNKKRSASQSNKKVVEKKKNLAPSTDGKADIPNPWAWAFQSPASVEAEGLIQMYSTLITLVDFVAGFVAVLAAFIYILFLVLDEESVNTTRAILQKAIRSIKFQRLWVSFTAFTALEFIWTVIPMLLLTFTAIPSFALALALEEETRPVMWVKILGHQWYWSYE</sequence>
<dbReference type="InterPro" id="IPR002429">
    <property type="entry name" value="CcO_II-like_C"/>
</dbReference>
<dbReference type="InterPro" id="IPR011759">
    <property type="entry name" value="Cyt_c_oxidase_su2_TM_dom"/>
</dbReference>
<keyword evidence="10" id="KW-0496">Mitochondrion</keyword>
<evidence type="ECO:0000256" key="1">
    <source>
        <dbReference type="ARBA" id="ARBA00001935"/>
    </source>
</evidence>
<dbReference type="EMBL" id="GBHO01039936">
    <property type="protein sequence ID" value="JAG03668.1"/>
    <property type="molecule type" value="Transcribed_RNA"/>
</dbReference>
<evidence type="ECO:0000256" key="4">
    <source>
        <dbReference type="ARBA" id="ARBA00012949"/>
    </source>
</evidence>
<feature type="region of interest" description="Disordered" evidence="14">
    <location>
        <begin position="120"/>
        <end position="156"/>
    </location>
</feature>
<comment type="subcellular location">
    <subcellularLocation>
        <location evidence="2">Mitochondrion inner membrane</location>
        <topology evidence="2">Multi-pass membrane protein</topology>
    </subcellularLocation>
</comment>
<evidence type="ECO:0000256" key="13">
    <source>
        <dbReference type="ARBA" id="ARBA00049512"/>
    </source>
</evidence>
<keyword evidence="8 15" id="KW-1133">Transmembrane helix</keyword>
<evidence type="ECO:0000256" key="8">
    <source>
        <dbReference type="ARBA" id="ARBA00022989"/>
    </source>
</evidence>
<dbReference type="SUPFAM" id="SSF81464">
    <property type="entry name" value="Cytochrome c oxidase subunit II-like, transmembrane region"/>
    <property type="match status" value="1"/>
</dbReference>
<dbReference type="GO" id="GO:0004129">
    <property type="term" value="F:cytochrome-c oxidase activity"/>
    <property type="evidence" value="ECO:0007669"/>
    <property type="project" value="UniProtKB-EC"/>
</dbReference>
<dbReference type="AlphaFoldDB" id="A0A0A9WAZ4"/>
<evidence type="ECO:0000256" key="3">
    <source>
        <dbReference type="ARBA" id="ARBA00007866"/>
    </source>
</evidence>
<feature type="transmembrane region" description="Helical" evidence="15">
    <location>
        <begin position="188"/>
        <end position="210"/>
    </location>
</feature>
<evidence type="ECO:0000256" key="11">
    <source>
        <dbReference type="ARBA" id="ARBA00023136"/>
    </source>
</evidence>
<dbReference type="InterPro" id="IPR045187">
    <property type="entry name" value="CcO_II"/>
</dbReference>
<dbReference type="Pfam" id="PF02790">
    <property type="entry name" value="COX2_TM"/>
    <property type="match status" value="1"/>
</dbReference>
<keyword evidence="6 15" id="KW-0812">Transmembrane</keyword>
<feature type="domain" description="Cytochrome oxidase subunit II copper A binding" evidence="16">
    <location>
        <begin position="275"/>
        <end position="292"/>
    </location>
</feature>
<evidence type="ECO:0000313" key="18">
    <source>
        <dbReference type="EMBL" id="JAG03668.1"/>
    </source>
</evidence>
<evidence type="ECO:0000256" key="9">
    <source>
        <dbReference type="ARBA" id="ARBA00023008"/>
    </source>
</evidence>
<feature type="non-terminal residue" evidence="18">
    <location>
        <position position="1"/>
    </location>
</feature>
<dbReference type="GO" id="GO:0042773">
    <property type="term" value="P:ATP synthesis coupled electron transport"/>
    <property type="evidence" value="ECO:0007669"/>
    <property type="project" value="TreeGrafter"/>
</dbReference>